<feature type="transmembrane region" description="Helical" evidence="1">
    <location>
        <begin position="89"/>
        <end position="112"/>
    </location>
</feature>
<protein>
    <submittedName>
        <fullName evidence="2">Uncharacterized protein</fullName>
    </submittedName>
</protein>
<dbReference type="Proteomes" id="UP000315364">
    <property type="component" value="Chromosome"/>
</dbReference>
<feature type="transmembrane region" description="Helical" evidence="1">
    <location>
        <begin position="12"/>
        <end position="36"/>
    </location>
</feature>
<dbReference type="OrthoDB" id="8360740at2"/>
<sequence>MPEQQIQWKRIAGSFAVMAACAFFLFVLAAVLNYLASVVGLSSQERLTAIITSLSSSSTLQAIMAIWLFTAALAIVAPRLWGVLSIATALLFDIGYGVLGALTGFGLAIGIFGSNWYVLMWAVIYSLLVVAGYFAVKRWLVSDVQAMDGRARWIVAGILAIVAPILLLWL</sequence>
<keyword evidence="1" id="KW-0812">Transmembrane</keyword>
<organism evidence="2 3">
    <name type="scientific">Devosia ginsengisoli</name>
    <dbReference type="NCBI Taxonomy" id="400770"/>
    <lineage>
        <taxon>Bacteria</taxon>
        <taxon>Pseudomonadati</taxon>
        <taxon>Pseudomonadota</taxon>
        <taxon>Alphaproteobacteria</taxon>
        <taxon>Hyphomicrobiales</taxon>
        <taxon>Devosiaceae</taxon>
        <taxon>Devosia</taxon>
    </lineage>
</organism>
<reference evidence="2 3" key="1">
    <citation type="submission" date="2019-07" db="EMBL/GenBank/DDBJ databases">
        <title>Full genome sequence of Devosia sp. Gsoil 520.</title>
        <authorList>
            <person name="Im W.-T."/>
        </authorList>
    </citation>
    <scope>NUCLEOTIDE SEQUENCE [LARGE SCALE GENOMIC DNA]</scope>
    <source>
        <strain evidence="2 3">Gsoil 520</strain>
    </source>
</reference>
<accession>A0A5B8LSC5</accession>
<feature type="transmembrane region" description="Helical" evidence="1">
    <location>
        <begin position="56"/>
        <end position="77"/>
    </location>
</feature>
<gene>
    <name evidence="2" type="ORF">FPZ08_06290</name>
</gene>
<evidence type="ECO:0000313" key="3">
    <source>
        <dbReference type="Proteomes" id="UP000315364"/>
    </source>
</evidence>
<evidence type="ECO:0000256" key="1">
    <source>
        <dbReference type="SAM" id="Phobius"/>
    </source>
</evidence>
<keyword evidence="1" id="KW-1133">Transmembrane helix</keyword>
<keyword evidence="1" id="KW-0472">Membrane</keyword>
<proteinExistence type="predicted"/>
<dbReference type="EMBL" id="CP042304">
    <property type="protein sequence ID" value="QDZ10392.1"/>
    <property type="molecule type" value="Genomic_DNA"/>
</dbReference>
<dbReference type="AlphaFoldDB" id="A0A5B8LSC5"/>
<name>A0A5B8LSC5_9HYPH</name>
<dbReference type="RefSeq" id="WP_146289188.1">
    <property type="nucleotide sequence ID" value="NZ_CP042304.1"/>
</dbReference>
<feature type="transmembrane region" description="Helical" evidence="1">
    <location>
        <begin position="151"/>
        <end position="169"/>
    </location>
</feature>
<keyword evidence="3" id="KW-1185">Reference proteome</keyword>
<evidence type="ECO:0000313" key="2">
    <source>
        <dbReference type="EMBL" id="QDZ10392.1"/>
    </source>
</evidence>
<feature type="transmembrane region" description="Helical" evidence="1">
    <location>
        <begin position="118"/>
        <end position="139"/>
    </location>
</feature>
<dbReference type="KEGG" id="dea:FPZ08_06290"/>